<dbReference type="PANTHER" id="PTHR31871">
    <property type="entry name" value="OS02G0137100 PROTEIN"/>
    <property type="match status" value="1"/>
</dbReference>
<evidence type="ECO:0000313" key="3">
    <source>
        <dbReference type="RefSeq" id="XP_015055280.1"/>
    </source>
</evidence>
<dbReference type="Proteomes" id="UP000694930">
    <property type="component" value="Chromosome 10"/>
</dbReference>
<evidence type="ECO:0000313" key="2">
    <source>
        <dbReference type="Proteomes" id="UP000694930"/>
    </source>
</evidence>
<dbReference type="RefSeq" id="XP_015055280.1">
    <property type="nucleotide sequence ID" value="XM_015199794.2"/>
</dbReference>
<keyword evidence="2" id="KW-1185">Reference proteome</keyword>
<organism evidence="2 3">
    <name type="scientific">Solanum pennellii</name>
    <name type="common">Tomato</name>
    <name type="synonym">Lycopersicon pennellii</name>
    <dbReference type="NCBI Taxonomy" id="28526"/>
    <lineage>
        <taxon>Eukaryota</taxon>
        <taxon>Viridiplantae</taxon>
        <taxon>Streptophyta</taxon>
        <taxon>Embryophyta</taxon>
        <taxon>Tracheophyta</taxon>
        <taxon>Spermatophyta</taxon>
        <taxon>Magnoliopsida</taxon>
        <taxon>eudicotyledons</taxon>
        <taxon>Gunneridae</taxon>
        <taxon>Pentapetalae</taxon>
        <taxon>asterids</taxon>
        <taxon>lamiids</taxon>
        <taxon>Solanales</taxon>
        <taxon>Solanaceae</taxon>
        <taxon>Solanoideae</taxon>
        <taxon>Solaneae</taxon>
        <taxon>Solanum</taxon>
        <taxon>Solanum subgen. Lycopersicon</taxon>
    </lineage>
</organism>
<protein>
    <submittedName>
        <fullName evidence="3">Uncharacterized protein LOC107001833</fullName>
    </submittedName>
</protein>
<dbReference type="NCBIfam" id="TIGR01589">
    <property type="entry name" value="A_thal_3526"/>
    <property type="match status" value="1"/>
</dbReference>
<evidence type="ECO:0000256" key="1">
    <source>
        <dbReference type="SAM" id="MobiDB-lite"/>
    </source>
</evidence>
<dbReference type="GeneID" id="107001833"/>
<sequence length="110" mass="12889">MGDSSAQYIHLVHRLIEECLLFNMSREECMEALSKHANIQPVITSTVWKELEKENKEFFESYKKKDKDEESTTINNNNNNNNNNIESKVEITRQRIHNLLLNSPLSKNKP</sequence>
<proteinExistence type="predicted"/>
<reference evidence="3" key="2">
    <citation type="submission" date="2025-08" db="UniProtKB">
        <authorList>
            <consortium name="RefSeq"/>
        </authorList>
    </citation>
    <scope>IDENTIFICATION</scope>
</reference>
<dbReference type="PANTHER" id="PTHR31871:SF57">
    <property type="entry name" value="ANGIOTENSIN-CONVERTING ENZYME 2"/>
    <property type="match status" value="1"/>
</dbReference>
<name>A0ABM1FDB7_SOLPN</name>
<dbReference type="InterPro" id="IPR006476">
    <property type="entry name" value="CHP01589_pln"/>
</dbReference>
<accession>A0ABM1FDB7</accession>
<gene>
    <name evidence="3" type="primary">LOC107001833</name>
</gene>
<feature type="region of interest" description="Disordered" evidence="1">
    <location>
        <begin position="63"/>
        <end position="88"/>
    </location>
</feature>
<feature type="compositionally biased region" description="Low complexity" evidence="1">
    <location>
        <begin position="75"/>
        <end position="84"/>
    </location>
</feature>
<dbReference type="Pfam" id="PF09713">
    <property type="entry name" value="A_thal_3526"/>
    <property type="match status" value="1"/>
</dbReference>
<reference evidence="2" key="1">
    <citation type="journal article" date="2014" name="Nat. Genet.">
        <title>The genome of the stress-tolerant wild tomato species Solanum pennellii.</title>
        <authorList>
            <person name="Bolger A."/>
            <person name="Scossa F."/>
            <person name="Bolger M.E."/>
            <person name="Lanz C."/>
            <person name="Maumus F."/>
            <person name="Tohge T."/>
            <person name="Quesneville H."/>
            <person name="Alseekh S."/>
            <person name="Sorensen I."/>
            <person name="Lichtenstein G."/>
            <person name="Fich E.A."/>
            <person name="Conte M."/>
            <person name="Keller H."/>
            <person name="Schneeberger K."/>
            <person name="Schwacke R."/>
            <person name="Ofner I."/>
            <person name="Vrebalov J."/>
            <person name="Xu Y."/>
            <person name="Osorio S."/>
            <person name="Aflitos S.A."/>
            <person name="Schijlen E."/>
            <person name="Jimenez-Gomez J.M."/>
            <person name="Ryngajllo M."/>
            <person name="Kimura S."/>
            <person name="Kumar R."/>
            <person name="Koenig D."/>
            <person name="Headland L.R."/>
            <person name="Maloof J.N."/>
            <person name="Sinha N."/>
            <person name="van Ham R.C."/>
            <person name="Lankhorst R.K."/>
            <person name="Mao L."/>
            <person name="Vogel A."/>
            <person name="Arsova B."/>
            <person name="Panstruga R."/>
            <person name="Fei Z."/>
            <person name="Rose J.K."/>
            <person name="Zamir D."/>
            <person name="Carrari F."/>
            <person name="Giovannoni J.J."/>
            <person name="Weigel D."/>
            <person name="Usadel B."/>
            <person name="Fernie A.R."/>
        </authorList>
    </citation>
    <scope>NUCLEOTIDE SEQUENCE [LARGE SCALE GENOMIC DNA]</scope>
    <source>
        <strain evidence="2">cv. LA0716</strain>
    </source>
</reference>